<keyword evidence="7" id="KW-0686">Riboflavin biosynthesis</keyword>
<comment type="similarity">
    <text evidence="6">In the N-terminal section; belongs to the DHBP synthase family.</text>
</comment>
<comment type="catalytic activity">
    <reaction evidence="1">
        <text>D-ribulose 5-phosphate = (2S)-2-hydroxy-3-oxobutyl phosphate + formate + H(+)</text>
        <dbReference type="Rhea" id="RHEA:18457"/>
        <dbReference type="ChEBI" id="CHEBI:15378"/>
        <dbReference type="ChEBI" id="CHEBI:15740"/>
        <dbReference type="ChEBI" id="CHEBI:58121"/>
        <dbReference type="ChEBI" id="CHEBI:58830"/>
        <dbReference type="EC" id="4.1.99.12"/>
    </reaction>
</comment>
<name>A0A7C5V428_9FIRM</name>
<evidence type="ECO:0000256" key="5">
    <source>
        <dbReference type="ARBA" id="ARBA00004904"/>
    </source>
</evidence>
<comment type="caution">
    <text evidence="15">The sequence shown here is derived from an EMBL/GenBank/DDBJ whole genome shotgun (WGS) entry which is preliminary data.</text>
</comment>
<keyword evidence="9" id="KW-0547">Nucleotide-binding</keyword>
<organism evidence="15">
    <name type="scientific">Caldicellulosiruptor owensensis</name>
    <dbReference type="NCBI Taxonomy" id="55205"/>
    <lineage>
        <taxon>Bacteria</taxon>
        <taxon>Bacillati</taxon>
        <taxon>Bacillota</taxon>
        <taxon>Bacillota incertae sedis</taxon>
        <taxon>Caldicellulosiruptorales</taxon>
        <taxon>Caldicellulosiruptoraceae</taxon>
        <taxon>Caldicellulosiruptor</taxon>
    </lineage>
</organism>
<accession>A0A7C5V428</accession>
<dbReference type="Pfam" id="PF00925">
    <property type="entry name" value="GTP_cyclohydro2"/>
    <property type="match status" value="1"/>
</dbReference>
<evidence type="ECO:0000259" key="14">
    <source>
        <dbReference type="Pfam" id="PF00925"/>
    </source>
</evidence>
<evidence type="ECO:0000256" key="7">
    <source>
        <dbReference type="ARBA" id="ARBA00022619"/>
    </source>
</evidence>
<evidence type="ECO:0000256" key="10">
    <source>
        <dbReference type="ARBA" id="ARBA00022801"/>
    </source>
</evidence>
<dbReference type="SUPFAM" id="SSF142695">
    <property type="entry name" value="RibA-like"/>
    <property type="match status" value="1"/>
</dbReference>
<dbReference type="PANTHER" id="PTHR21327">
    <property type="entry name" value="GTP CYCLOHYDROLASE II-RELATED"/>
    <property type="match status" value="1"/>
</dbReference>
<evidence type="ECO:0000256" key="6">
    <source>
        <dbReference type="ARBA" id="ARBA00005520"/>
    </source>
</evidence>
<dbReference type="GO" id="GO:0003935">
    <property type="term" value="F:GTP cyclohydrolase II activity"/>
    <property type="evidence" value="ECO:0007669"/>
    <property type="project" value="UniProtKB-EC"/>
</dbReference>
<protein>
    <submittedName>
        <fullName evidence="15">GTP cyclohydrolase II RibA</fullName>
        <ecNumber evidence="15">3.5.4.25</ecNumber>
    </submittedName>
</protein>
<comment type="pathway">
    <text evidence="4">Cofactor biosynthesis; riboflavin biosynthesis; 5-amino-6-(D-ribitylamino)uracil from GTP: step 1/4.</text>
</comment>
<dbReference type="FunFam" id="3.40.50.10990:FF:000002">
    <property type="entry name" value="GTP cyclohydrolase-2"/>
    <property type="match status" value="1"/>
</dbReference>
<sequence length="402" mass="45925">MNNLKNVIQKLKNGEFVIVFDSKNREDEADLILGAQFSTPDKISFVLNYAKGMFCVAIDKEIQRRLNLYVPYNTQNTCTFTVTVDHKNTKTGISAEERSITCKELANPNAIASDFKIPGHVNPVVAHEKGILARKGHTEAAVELCRISSLFPAAVMIEILDDKGDSHNKEYVKSLAKRFSIPVTTIDEIEKYILLNRPTVQKEAEAQLPTQYGKFKIFAFKNYFSQKEHAVLINETFNPSQPVNVRIHSSCKTGDIFHSLRCDCHQQLEFFLQFMAENKNCMLIYLDQEGRGIGFANKIKAYSYQEQGFDTYEANNLLGFDDDLRDYFDALHILKFFGVNKINLATSNPEKISFLQNCGIEILKRIPTPIVVNPYNRKYIHSKILKKRHEILIKGDDGFENF</sequence>
<evidence type="ECO:0000256" key="3">
    <source>
        <dbReference type="ARBA" id="ARBA00002284"/>
    </source>
</evidence>
<dbReference type="PIRSF" id="PIRSF001259">
    <property type="entry name" value="RibA"/>
    <property type="match status" value="1"/>
</dbReference>
<dbReference type="GO" id="GO:0005525">
    <property type="term" value="F:GTP binding"/>
    <property type="evidence" value="ECO:0007669"/>
    <property type="project" value="UniProtKB-KW"/>
</dbReference>
<dbReference type="GO" id="GO:0008686">
    <property type="term" value="F:3,4-dihydroxy-2-butanone-4-phosphate synthase activity"/>
    <property type="evidence" value="ECO:0007669"/>
    <property type="project" value="UniProtKB-EC"/>
</dbReference>
<evidence type="ECO:0000256" key="1">
    <source>
        <dbReference type="ARBA" id="ARBA00000141"/>
    </source>
</evidence>
<evidence type="ECO:0000256" key="8">
    <source>
        <dbReference type="ARBA" id="ARBA00022723"/>
    </source>
</evidence>
<dbReference type="InterPro" id="IPR036144">
    <property type="entry name" value="RibA-like_sf"/>
</dbReference>
<dbReference type="SUPFAM" id="SSF55821">
    <property type="entry name" value="YrdC/RibB"/>
    <property type="match status" value="1"/>
</dbReference>
<gene>
    <name evidence="15" type="primary">ribA</name>
    <name evidence="15" type="ORF">ENL71_05065</name>
</gene>
<dbReference type="EC" id="3.5.4.25" evidence="15"/>
<dbReference type="NCBIfam" id="NF001591">
    <property type="entry name" value="PRK00393.1"/>
    <property type="match status" value="1"/>
</dbReference>
<evidence type="ECO:0000256" key="13">
    <source>
        <dbReference type="ARBA" id="ARBA00049295"/>
    </source>
</evidence>
<comment type="pathway">
    <text evidence="5">Cofactor biosynthesis; riboflavin biosynthesis; 2-hydroxy-3-oxobutyl phosphate from D-ribulose 5-phosphate: step 1/1.</text>
</comment>
<evidence type="ECO:0000256" key="4">
    <source>
        <dbReference type="ARBA" id="ARBA00004853"/>
    </source>
</evidence>
<evidence type="ECO:0000256" key="12">
    <source>
        <dbReference type="ARBA" id="ARBA00023134"/>
    </source>
</evidence>
<evidence type="ECO:0000256" key="2">
    <source>
        <dbReference type="ARBA" id="ARBA00001947"/>
    </source>
</evidence>
<keyword evidence="10 15" id="KW-0378">Hydrolase</keyword>
<dbReference type="Gene3D" id="3.90.870.10">
    <property type="entry name" value="DHBP synthase"/>
    <property type="match status" value="1"/>
</dbReference>
<keyword evidence="11" id="KW-0862">Zinc</keyword>
<comment type="cofactor">
    <cofactor evidence="2">
        <name>Zn(2+)</name>
        <dbReference type="ChEBI" id="CHEBI:29105"/>
    </cofactor>
</comment>
<dbReference type="Gene3D" id="3.40.50.10990">
    <property type="entry name" value="GTP cyclohydrolase II"/>
    <property type="match status" value="1"/>
</dbReference>
<keyword evidence="12" id="KW-0342">GTP-binding</keyword>
<evidence type="ECO:0000256" key="9">
    <source>
        <dbReference type="ARBA" id="ARBA00022741"/>
    </source>
</evidence>
<dbReference type="Pfam" id="PF00926">
    <property type="entry name" value="DHBP_synthase"/>
    <property type="match status" value="1"/>
</dbReference>
<dbReference type="GO" id="GO:0009231">
    <property type="term" value="P:riboflavin biosynthetic process"/>
    <property type="evidence" value="ECO:0007669"/>
    <property type="project" value="UniProtKB-UniPathway"/>
</dbReference>
<dbReference type="AlphaFoldDB" id="A0A7C5V428"/>
<dbReference type="CDD" id="cd00641">
    <property type="entry name" value="GTP_cyclohydro2"/>
    <property type="match status" value="1"/>
</dbReference>
<dbReference type="InterPro" id="IPR017945">
    <property type="entry name" value="DHBP_synth_RibB-like_a/b_dom"/>
</dbReference>
<evidence type="ECO:0000256" key="11">
    <source>
        <dbReference type="ARBA" id="ARBA00022833"/>
    </source>
</evidence>
<dbReference type="InterPro" id="IPR000926">
    <property type="entry name" value="RibA"/>
</dbReference>
<proteinExistence type="inferred from homology"/>
<comment type="function">
    <text evidence="3">Catalyzes the conversion of D-ribulose 5-phosphate to formate and 3,4-dihydroxy-2-butanone 4-phosphate.</text>
</comment>
<dbReference type="InterPro" id="IPR032677">
    <property type="entry name" value="GTP_cyclohydro_II"/>
</dbReference>
<feature type="domain" description="GTP cyclohydrolase II" evidence="14">
    <location>
        <begin position="202"/>
        <end position="367"/>
    </location>
</feature>
<reference evidence="15" key="1">
    <citation type="journal article" date="2020" name="mSystems">
        <title>Genome- and Community-Level Interaction Insights into Carbon Utilization and Element Cycling Functions of Hydrothermarchaeota in Hydrothermal Sediment.</title>
        <authorList>
            <person name="Zhou Z."/>
            <person name="Liu Y."/>
            <person name="Xu W."/>
            <person name="Pan J."/>
            <person name="Luo Z.H."/>
            <person name="Li M."/>
        </authorList>
    </citation>
    <scope>NUCLEOTIDE SEQUENCE [LARGE SCALE GENOMIC DNA]</scope>
    <source>
        <strain evidence="15">SpSt-102</strain>
    </source>
</reference>
<keyword evidence="8" id="KW-0479">Metal-binding</keyword>
<dbReference type="GO" id="GO:0005829">
    <property type="term" value="C:cytosol"/>
    <property type="evidence" value="ECO:0007669"/>
    <property type="project" value="TreeGrafter"/>
</dbReference>
<dbReference type="GO" id="GO:0046872">
    <property type="term" value="F:metal ion binding"/>
    <property type="evidence" value="ECO:0007669"/>
    <property type="project" value="UniProtKB-KW"/>
</dbReference>
<evidence type="ECO:0000313" key="15">
    <source>
        <dbReference type="EMBL" id="HHS01883.1"/>
    </source>
</evidence>
<dbReference type="EMBL" id="DRUZ01000065">
    <property type="protein sequence ID" value="HHS01883.1"/>
    <property type="molecule type" value="Genomic_DNA"/>
</dbReference>
<dbReference type="InterPro" id="IPR000422">
    <property type="entry name" value="DHBP_synthase_RibB"/>
</dbReference>
<dbReference type="PANTHER" id="PTHR21327:SF18">
    <property type="entry name" value="3,4-DIHYDROXY-2-BUTANONE 4-PHOSPHATE SYNTHASE"/>
    <property type="match status" value="1"/>
</dbReference>
<dbReference type="UniPathway" id="UPA00275">
    <property type="reaction ID" value="UER00399"/>
</dbReference>
<comment type="catalytic activity">
    <reaction evidence="13">
        <text>GTP + 4 H2O = 2,5-diamino-6-hydroxy-4-(5-phosphoribosylamino)-pyrimidine + formate + 2 phosphate + 3 H(+)</text>
        <dbReference type="Rhea" id="RHEA:23704"/>
        <dbReference type="ChEBI" id="CHEBI:15377"/>
        <dbReference type="ChEBI" id="CHEBI:15378"/>
        <dbReference type="ChEBI" id="CHEBI:15740"/>
        <dbReference type="ChEBI" id="CHEBI:37565"/>
        <dbReference type="ChEBI" id="CHEBI:43474"/>
        <dbReference type="ChEBI" id="CHEBI:58614"/>
        <dbReference type="EC" id="3.5.4.25"/>
    </reaction>
</comment>